<keyword evidence="4 13" id="KW-0808">Transferase</keyword>
<feature type="active site" description="Nucleophile" evidence="9">
    <location>
        <position position="167"/>
    </location>
</feature>
<keyword evidence="7 9" id="KW-0573">Peptidoglycan synthesis</keyword>
<evidence type="ECO:0000256" key="6">
    <source>
        <dbReference type="ARBA" id="ARBA00022960"/>
    </source>
</evidence>
<comment type="caution">
    <text evidence="13">The sequence shown here is derived from an EMBL/GenBank/DDBJ whole genome shotgun (WGS) entry which is preliminary data.</text>
</comment>
<keyword evidence="6 9" id="KW-0133">Cell shape</keyword>
<dbReference type="Gene3D" id="2.40.440.10">
    <property type="entry name" value="L,D-transpeptidase catalytic domain-like"/>
    <property type="match status" value="1"/>
</dbReference>
<evidence type="ECO:0000256" key="11">
    <source>
        <dbReference type="SAM" id="SignalP"/>
    </source>
</evidence>
<dbReference type="SUPFAM" id="SSF141523">
    <property type="entry name" value="L,D-transpeptidase catalytic domain-like"/>
    <property type="match status" value="1"/>
</dbReference>
<evidence type="ECO:0000256" key="10">
    <source>
        <dbReference type="SAM" id="MobiDB-lite"/>
    </source>
</evidence>
<keyword evidence="3" id="KW-0328">Glycosyltransferase</keyword>
<evidence type="ECO:0000313" key="14">
    <source>
        <dbReference type="Proteomes" id="UP001559623"/>
    </source>
</evidence>
<evidence type="ECO:0000256" key="8">
    <source>
        <dbReference type="ARBA" id="ARBA00023316"/>
    </source>
</evidence>
<keyword evidence="8 9" id="KW-0961">Cell wall biogenesis/degradation</keyword>
<proteinExistence type="inferred from homology"/>
<dbReference type="EC" id="2.-.-.-" evidence="13"/>
<organism evidence="13 14">
    <name type="scientific">Selenomonas sputigena</name>
    <dbReference type="NCBI Taxonomy" id="69823"/>
    <lineage>
        <taxon>Bacteria</taxon>
        <taxon>Bacillati</taxon>
        <taxon>Bacillota</taxon>
        <taxon>Negativicutes</taxon>
        <taxon>Selenomonadales</taxon>
        <taxon>Selenomonadaceae</taxon>
        <taxon>Selenomonas</taxon>
    </lineage>
</organism>
<accession>A0ABV3X495</accession>
<feature type="compositionally biased region" description="Basic and acidic residues" evidence="10">
    <location>
        <begin position="354"/>
        <end position="373"/>
    </location>
</feature>
<dbReference type="InterPro" id="IPR038063">
    <property type="entry name" value="Transpep_catalytic_dom"/>
</dbReference>
<keyword evidence="5" id="KW-0378">Hydrolase</keyword>
<comment type="similarity">
    <text evidence="2">Belongs to the YkuD family.</text>
</comment>
<feature type="domain" description="L,D-TPase catalytic" evidence="12">
    <location>
        <begin position="69"/>
        <end position="191"/>
    </location>
</feature>
<evidence type="ECO:0000256" key="3">
    <source>
        <dbReference type="ARBA" id="ARBA00022676"/>
    </source>
</evidence>
<keyword evidence="14" id="KW-1185">Reference proteome</keyword>
<dbReference type="EMBL" id="JARVLH010000001">
    <property type="protein sequence ID" value="MEX5284442.1"/>
    <property type="molecule type" value="Genomic_DNA"/>
</dbReference>
<dbReference type="PANTHER" id="PTHR30582:SF24">
    <property type="entry name" value="L,D-TRANSPEPTIDASE ERFK_SRFK-RELATED"/>
    <property type="match status" value="1"/>
</dbReference>
<dbReference type="Proteomes" id="UP001559623">
    <property type="component" value="Unassembled WGS sequence"/>
</dbReference>
<evidence type="ECO:0000256" key="2">
    <source>
        <dbReference type="ARBA" id="ARBA00005992"/>
    </source>
</evidence>
<feature type="chain" id="PRO_5046083039" evidence="11">
    <location>
        <begin position="25"/>
        <end position="398"/>
    </location>
</feature>
<dbReference type="CDD" id="cd16913">
    <property type="entry name" value="YkuD_like"/>
    <property type="match status" value="1"/>
</dbReference>
<feature type="compositionally biased region" description="Polar residues" evidence="10">
    <location>
        <begin position="388"/>
        <end position="398"/>
    </location>
</feature>
<evidence type="ECO:0000256" key="7">
    <source>
        <dbReference type="ARBA" id="ARBA00022984"/>
    </source>
</evidence>
<dbReference type="PANTHER" id="PTHR30582">
    <property type="entry name" value="L,D-TRANSPEPTIDASE"/>
    <property type="match status" value="1"/>
</dbReference>
<evidence type="ECO:0000313" key="13">
    <source>
        <dbReference type="EMBL" id="MEX5284442.1"/>
    </source>
</evidence>
<feature type="signal peptide" evidence="11">
    <location>
        <begin position="1"/>
        <end position="24"/>
    </location>
</feature>
<protein>
    <submittedName>
        <fullName evidence="13">L,D-transpeptidase</fullName>
        <ecNumber evidence="13">2.-.-.-</ecNumber>
    </submittedName>
</protein>
<sequence length="398" mass="44271">MFRKMTAFFVCLSLFGSVVGLGEAAGENGKKSYGTWIKDVSPVKSMPVAEEKEAKGTLPAPLKEEAVSYKIVINIPARSLGLYKNNERFRLYPVGLGKISTPTPVGYFSVLTKEENPTWVDPGDSRNTIPSGASNPLGYRWMQVWGNYGIHGTNRPESIGNFVSNGCIRMRETDVEEVYDYVSVGTPVEIMYQRVVIDKIKDNMIVYYIYPDGYGYQPLDVEVVTKWLAGYGVEKFEADEDIEKKIRLADGQPTYVARAYSLSINGKNLNDKAIIKDDIVYLPVEKIAEQTKVALTWDSDSATLTSPYGKAIGYDKKNTLFFNAEDASVLFHLEGGFSKKGIYELSTIKSKTEEPSEKISGKTEAVDMQDRHTVNNGSTIVNREGRTAKTNSSLQDRS</sequence>
<gene>
    <name evidence="13" type="ORF">QCO44_02115</name>
</gene>
<evidence type="ECO:0000256" key="9">
    <source>
        <dbReference type="PROSITE-ProRule" id="PRU01373"/>
    </source>
</evidence>
<dbReference type="RefSeq" id="WP_368846153.1">
    <property type="nucleotide sequence ID" value="NZ_CP194411.1"/>
</dbReference>
<evidence type="ECO:0000259" key="12">
    <source>
        <dbReference type="PROSITE" id="PS52029"/>
    </source>
</evidence>
<dbReference type="InterPro" id="IPR050979">
    <property type="entry name" value="LD-transpeptidase"/>
</dbReference>
<feature type="region of interest" description="Disordered" evidence="10">
    <location>
        <begin position="354"/>
        <end position="398"/>
    </location>
</feature>
<dbReference type="InterPro" id="IPR005490">
    <property type="entry name" value="LD_TPept_cat_dom"/>
</dbReference>
<dbReference type="Pfam" id="PF03734">
    <property type="entry name" value="YkuD"/>
    <property type="match status" value="1"/>
</dbReference>
<name>A0ABV3X495_9FIRM</name>
<evidence type="ECO:0000256" key="4">
    <source>
        <dbReference type="ARBA" id="ARBA00022679"/>
    </source>
</evidence>
<feature type="active site" description="Proton donor/acceptor" evidence="9">
    <location>
        <position position="151"/>
    </location>
</feature>
<evidence type="ECO:0000256" key="5">
    <source>
        <dbReference type="ARBA" id="ARBA00022801"/>
    </source>
</evidence>
<keyword evidence="11" id="KW-0732">Signal</keyword>
<reference evidence="13 14" key="1">
    <citation type="submission" date="2023-04" db="EMBL/GenBank/DDBJ databases">
        <title>Genome Sequence of Selenomonas sputigena ATCC 33150.</title>
        <authorList>
            <person name="Miller D.P."/>
            <person name="Anvari S."/>
            <person name="Polson S.W."/>
            <person name="Macdonald M."/>
            <person name="Mcdowell J.V."/>
        </authorList>
    </citation>
    <scope>NUCLEOTIDE SEQUENCE [LARGE SCALE GENOMIC DNA]</scope>
    <source>
        <strain evidence="13 14">ATCC 33150</strain>
    </source>
</reference>
<evidence type="ECO:0000256" key="1">
    <source>
        <dbReference type="ARBA" id="ARBA00004752"/>
    </source>
</evidence>
<dbReference type="PROSITE" id="PS52029">
    <property type="entry name" value="LD_TPASE"/>
    <property type="match status" value="1"/>
</dbReference>
<comment type="pathway">
    <text evidence="1 9">Cell wall biogenesis; peptidoglycan biosynthesis.</text>
</comment>
<dbReference type="GO" id="GO:0016740">
    <property type="term" value="F:transferase activity"/>
    <property type="evidence" value="ECO:0007669"/>
    <property type="project" value="UniProtKB-KW"/>
</dbReference>